<dbReference type="Proteomes" id="UP000887568">
    <property type="component" value="Unplaced"/>
</dbReference>
<dbReference type="AlphaFoldDB" id="A0A913Z783"/>
<dbReference type="PROSITE" id="PS50871">
    <property type="entry name" value="C1Q"/>
    <property type="match status" value="1"/>
</dbReference>
<feature type="domain" description="C1q" evidence="7">
    <location>
        <begin position="133"/>
        <end position="267"/>
    </location>
</feature>
<dbReference type="InterPro" id="IPR008983">
    <property type="entry name" value="Tumour_necrosis_fac-like_dom"/>
</dbReference>
<evidence type="ECO:0000256" key="2">
    <source>
        <dbReference type="ARBA" id="ARBA00022525"/>
    </source>
</evidence>
<evidence type="ECO:0000256" key="4">
    <source>
        <dbReference type="ARBA" id="ARBA00023119"/>
    </source>
</evidence>
<feature type="region of interest" description="Disordered" evidence="5">
    <location>
        <begin position="55"/>
        <end position="133"/>
    </location>
</feature>
<keyword evidence="3 6" id="KW-0732">Signal</keyword>
<feature type="signal peptide" evidence="6">
    <location>
        <begin position="1"/>
        <end position="23"/>
    </location>
</feature>
<evidence type="ECO:0000313" key="8">
    <source>
        <dbReference type="EnsemblMetazoa" id="XP_038047582.1"/>
    </source>
</evidence>
<dbReference type="PANTHER" id="PTHR15427">
    <property type="entry name" value="EMILIN ELASTIN MICROFIBRIL INTERFACE-LOCATED PROTEIN ELASTIN MICROFIBRIL INTERFACER"/>
    <property type="match status" value="1"/>
</dbReference>
<proteinExistence type="predicted"/>
<organism evidence="8 9">
    <name type="scientific">Patiria miniata</name>
    <name type="common">Bat star</name>
    <name type="synonym">Asterina miniata</name>
    <dbReference type="NCBI Taxonomy" id="46514"/>
    <lineage>
        <taxon>Eukaryota</taxon>
        <taxon>Metazoa</taxon>
        <taxon>Echinodermata</taxon>
        <taxon>Eleutherozoa</taxon>
        <taxon>Asterozoa</taxon>
        <taxon>Asteroidea</taxon>
        <taxon>Valvatacea</taxon>
        <taxon>Valvatida</taxon>
        <taxon>Asterinidae</taxon>
        <taxon>Patiria</taxon>
    </lineage>
</organism>
<dbReference type="OMA" id="VYVFHIV"/>
<comment type="subcellular location">
    <subcellularLocation>
        <location evidence="1">Secreted</location>
    </subcellularLocation>
</comment>
<dbReference type="SMART" id="SM00110">
    <property type="entry name" value="C1Q"/>
    <property type="match status" value="1"/>
</dbReference>
<evidence type="ECO:0000256" key="3">
    <source>
        <dbReference type="ARBA" id="ARBA00022729"/>
    </source>
</evidence>
<dbReference type="Gene3D" id="2.60.120.40">
    <property type="match status" value="1"/>
</dbReference>
<evidence type="ECO:0000256" key="6">
    <source>
        <dbReference type="SAM" id="SignalP"/>
    </source>
</evidence>
<evidence type="ECO:0000256" key="1">
    <source>
        <dbReference type="ARBA" id="ARBA00004613"/>
    </source>
</evidence>
<protein>
    <recommendedName>
        <fullName evidence="7">C1q domain-containing protein</fullName>
    </recommendedName>
</protein>
<feature type="compositionally biased region" description="Low complexity" evidence="5">
    <location>
        <begin position="55"/>
        <end position="68"/>
    </location>
</feature>
<dbReference type="InterPro" id="IPR050392">
    <property type="entry name" value="Collagen/C1q_domain"/>
</dbReference>
<keyword evidence="2" id="KW-0964">Secreted</keyword>
<dbReference type="OrthoDB" id="6154955at2759"/>
<accession>A0A913Z783</accession>
<reference evidence="8" key="1">
    <citation type="submission" date="2022-11" db="UniProtKB">
        <authorList>
            <consortium name="EnsemblMetazoa"/>
        </authorList>
    </citation>
    <scope>IDENTIFICATION</scope>
</reference>
<feature type="chain" id="PRO_5037907855" description="C1q domain-containing protein" evidence="6">
    <location>
        <begin position="24"/>
        <end position="267"/>
    </location>
</feature>
<keyword evidence="9" id="KW-1185">Reference proteome</keyword>
<dbReference type="PRINTS" id="PR00007">
    <property type="entry name" value="COMPLEMNTC1Q"/>
</dbReference>
<dbReference type="RefSeq" id="XP_038047582.1">
    <property type="nucleotide sequence ID" value="XM_038191654.1"/>
</dbReference>
<dbReference type="InterPro" id="IPR008160">
    <property type="entry name" value="Collagen"/>
</dbReference>
<dbReference type="Pfam" id="PF01391">
    <property type="entry name" value="Collagen"/>
    <property type="match status" value="1"/>
</dbReference>
<dbReference type="EnsemblMetazoa" id="XM_038191654.1">
    <property type="protein sequence ID" value="XP_038047582.1"/>
    <property type="gene ID" value="LOC119721577"/>
</dbReference>
<evidence type="ECO:0000256" key="5">
    <source>
        <dbReference type="SAM" id="MobiDB-lite"/>
    </source>
</evidence>
<sequence>MEWRRAAIRFVCLLWVCSNSIIAGQPAESETSTSPDKGSCCNLCRPECQVGSLGHPGIPGMPGNNGNPGPSGPKGDQGLGLPGPKGNPGDRGQAGDQGEPGFRGPAGKLGPPGPSGEKGLKGEPGETTVVTPTPPTIVAFSAVLTSHFRGGSGADVVFSSATTNIGDGYDSQSGVFTCPVAGAYFVSVNLMSLGDDSGVYHHLKLNGQTVITLHDNQARFHHQSSNSAIIILATGDRVWLEAGASGRGVYGDGRHFSSFSGFLISAM</sequence>
<evidence type="ECO:0000259" key="7">
    <source>
        <dbReference type="PROSITE" id="PS50871"/>
    </source>
</evidence>
<name>A0A913Z783_PATMI</name>
<dbReference type="PANTHER" id="PTHR15427:SF52">
    <property type="entry name" value="C1Q DOMAIN-CONTAINING PROTEIN"/>
    <property type="match status" value="1"/>
</dbReference>
<dbReference type="GeneID" id="119721577"/>
<dbReference type="SUPFAM" id="SSF49842">
    <property type="entry name" value="TNF-like"/>
    <property type="match status" value="1"/>
</dbReference>
<dbReference type="Pfam" id="PF00386">
    <property type="entry name" value="C1q"/>
    <property type="match status" value="1"/>
</dbReference>
<dbReference type="GO" id="GO:0005576">
    <property type="term" value="C:extracellular region"/>
    <property type="evidence" value="ECO:0007669"/>
    <property type="project" value="UniProtKB-SubCell"/>
</dbReference>
<dbReference type="InterPro" id="IPR001073">
    <property type="entry name" value="C1q_dom"/>
</dbReference>
<keyword evidence="4" id="KW-0176">Collagen</keyword>
<evidence type="ECO:0000313" key="9">
    <source>
        <dbReference type="Proteomes" id="UP000887568"/>
    </source>
</evidence>